<dbReference type="InterPro" id="IPR005561">
    <property type="entry name" value="ANTAR"/>
</dbReference>
<dbReference type="RefSeq" id="WP_310059101.1">
    <property type="nucleotide sequence ID" value="NZ_JAVDVQ010000014.1"/>
</dbReference>
<comment type="caution">
    <text evidence="3">The sequence shown here is derived from an EMBL/GenBank/DDBJ whole genome shotgun (WGS) entry which is preliminary data.</text>
</comment>
<dbReference type="CDD" id="cd00130">
    <property type="entry name" value="PAS"/>
    <property type="match status" value="1"/>
</dbReference>
<accession>A0ABU1UF55</accession>
<dbReference type="EMBL" id="JAVDVQ010000014">
    <property type="protein sequence ID" value="MDR7083775.1"/>
    <property type="molecule type" value="Genomic_DNA"/>
</dbReference>
<feature type="domain" description="ANTAR" evidence="2">
    <location>
        <begin position="129"/>
        <end position="190"/>
    </location>
</feature>
<dbReference type="InterPro" id="IPR035965">
    <property type="entry name" value="PAS-like_dom_sf"/>
</dbReference>
<evidence type="ECO:0000259" key="2">
    <source>
        <dbReference type="PROSITE" id="PS50921"/>
    </source>
</evidence>
<reference evidence="3 4" key="1">
    <citation type="submission" date="2023-07" db="EMBL/GenBank/DDBJ databases">
        <title>Sorghum-associated microbial communities from plants grown in Nebraska, USA.</title>
        <authorList>
            <person name="Schachtman D."/>
        </authorList>
    </citation>
    <scope>NUCLEOTIDE SEQUENCE [LARGE SCALE GENOMIC DNA]</scope>
    <source>
        <strain evidence="3 4">BE167</strain>
    </source>
</reference>
<evidence type="ECO:0000313" key="3">
    <source>
        <dbReference type="EMBL" id="MDR7083775.1"/>
    </source>
</evidence>
<dbReference type="Gene3D" id="1.10.10.10">
    <property type="entry name" value="Winged helix-like DNA-binding domain superfamily/Winged helix DNA-binding domain"/>
    <property type="match status" value="1"/>
</dbReference>
<gene>
    <name evidence="3" type="ORF">J2X01_003075</name>
</gene>
<dbReference type="Proteomes" id="UP001252243">
    <property type="component" value="Unassembled WGS sequence"/>
</dbReference>
<name>A0ABU1UF55_9MICC</name>
<evidence type="ECO:0000259" key="1">
    <source>
        <dbReference type="PROSITE" id="PS50112"/>
    </source>
</evidence>
<keyword evidence="4" id="KW-1185">Reference proteome</keyword>
<protein>
    <submittedName>
        <fullName evidence="3">Uncharacterized protein</fullName>
    </submittedName>
</protein>
<sequence>MSTLDSMFTYSSALEATDCTAGAFLTDVVTGVMVWSDALYRIHGYQRGEVVPTVELVLAHKHPGDRAKMRELHTDLADVGGYFSSYHRLIDAHQREHRVLTTGEAVLDANDRLVSITGTMVDLTSTVRAETERAARDAVAGAVRARAVIEKAVGILMGRLSVGADAAFALLCVHSNHTNKKLAVIASQLVGLAEDPRSAAALTTLVHDLQRHTAHATAVRRENAQ</sequence>
<dbReference type="InterPro" id="IPR036388">
    <property type="entry name" value="WH-like_DNA-bd_sf"/>
</dbReference>
<dbReference type="Pfam" id="PF03861">
    <property type="entry name" value="ANTAR"/>
    <property type="match status" value="1"/>
</dbReference>
<dbReference type="InterPro" id="IPR013655">
    <property type="entry name" value="PAS_fold_3"/>
</dbReference>
<dbReference type="SUPFAM" id="SSF55785">
    <property type="entry name" value="PYP-like sensor domain (PAS domain)"/>
    <property type="match status" value="1"/>
</dbReference>
<evidence type="ECO:0000313" key="4">
    <source>
        <dbReference type="Proteomes" id="UP001252243"/>
    </source>
</evidence>
<proteinExistence type="predicted"/>
<dbReference type="InterPro" id="IPR000014">
    <property type="entry name" value="PAS"/>
</dbReference>
<dbReference type="PROSITE" id="PS50921">
    <property type="entry name" value="ANTAR"/>
    <property type="match status" value="1"/>
</dbReference>
<dbReference type="Pfam" id="PF08447">
    <property type="entry name" value="PAS_3"/>
    <property type="match status" value="1"/>
</dbReference>
<feature type="domain" description="PAS" evidence="1">
    <location>
        <begin position="6"/>
        <end position="80"/>
    </location>
</feature>
<dbReference type="SMART" id="SM01012">
    <property type="entry name" value="ANTAR"/>
    <property type="match status" value="1"/>
</dbReference>
<organism evidence="3 4">
    <name type="scientific">Arthrobacter ginsengisoli</name>
    <dbReference type="NCBI Taxonomy" id="1356565"/>
    <lineage>
        <taxon>Bacteria</taxon>
        <taxon>Bacillati</taxon>
        <taxon>Actinomycetota</taxon>
        <taxon>Actinomycetes</taxon>
        <taxon>Micrococcales</taxon>
        <taxon>Micrococcaceae</taxon>
        <taxon>Arthrobacter</taxon>
    </lineage>
</organism>
<dbReference type="Gene3D" id="3.30.450.20">
    <property type="entry name" value="PAS domain"/>
    <property type="match status" value="1"/>
</dbReference>
<dbReference type="PROSITE" id="PS50112">
    <property type="entry name" value="PAS"/>
    <property type="match status" value="1"/>
</dbReference>